<dbReference type="Proteomes" id="UP000887575">
    <property type="component" value="Unassembled WGS sequence"/>
</dbReference>
<evidence type="ECO:0000259" key="2">
    <source>
        <dbReference type="SMART" id="SM00198"/>
    </source>
</evidence>
<feature type="domain" description="SCP" evidence="2">
    <location>
        <begin position="101"/>
        <end position="258"/>
    </location>
</feature>
<proteinExistence type="predicted"/>
<dbReference type="Pfam" id="PF00188">
    <property type="entry name" value="CAP"/>
    <property type="match status" value="1"/>
</dbReference>
<accession>A0AAF3FNL3</accession>
<dbReference type="PROSITE" id="PS01009">
    <property type="entry name" value="CRISP_1"/>
    <property type="match status" value="1"/>
</dbReference>
<keyword evidence="1" id="KW-0732">Signal</keyword>
<reference evidence="4" key="1">
    <citation type="submission" date="2024-02" db="UniProtKB">
        <authorList>
            <consortium name="WormBaseParasite"/>
        </authorList>
    </citation>
    <scope>IDENTIFICATION</scope>
</reference>
<evidence type="ECO:0000313" key="4">
    <source>
        <dbReference type="WBParaSite" id="MBELARI_LOCUS877"/>
    </source>
</evidence>
<name>A0AAF3FNL3_9BILA</name>
<feature type="signal peptide" evidence="1">
    <location>
        <begin position="1"/>
        <end position="18"/>
    </location>
</feature>
<evidence type="ECO:0000313" key="3">
    <source>
        <dbReference type="Proteomes" id="UP000887575"/>
    </source>
</evidence>
<dbReference type="CDD" id="cd05380">
    <property type="entry name" value="CAP_euk"/>
    <property type="match status" value="1"/>
</dbReference>
<dbReference type="Gene3D" id="3.40.33.10">
    <property type="entry name" value="CAP"/>
    <property type="match status" value="1"/>
</dbReference>
<dbReference type="InterPro" id="IPR002413">
    <property type="entry name" value="V5_allergen-like"/>
</dbReference>
<dbReference type="AlphaFoldDB" id="A0AAF3FNL3"/>
<sequence length="304" mass="34911">MWTMRWIFMLVLIAEMHTKETSLLDDVELTVGDVILTEEVVQLDASKGKQIIKHKNESTGIAWIRMSDVESAFKTEKGDGVKEIEEMEDLCPDTVNGISNEARLAVVDFHNRMRTRLAKGQQRDKRSIFAPPAKDLLKMMYDCDIEANAQSWADACKHRHTDAYTRRKLDIGENLAWIPGNRSDTEHATFSSFLWWREVESIGIGNDTTFLYDFLKQGLGHYTQMAWHGSFRLGCGMNQCNDWMYVVCQYTPRGNGPEGRKIYTIGDPCQKDDDCPGRTKCLQDEALCEVPSHTIKRKRRSNFK</sequence>
<feature type="chain" id="PRO_5042137161" evidence="1">
    <location>
        <begin position="19"/>
        <end position="304"/>
    </location>
</feature>
<dbReference type="InterPro" id="IPR035940">
    <property type="entry name" value="CAP_sf"/>
</dbReference>
<dbReference type="InterPro" id="IPR014044">
    <property type="entry name" value="CAP_dom"/>
</dbReference>
<dbReference type="PANTHER" id="PTHR10334">
    <property type="entry name" value="CYSTEINE-RICH SECRETORY PROTEIN-RELATED"/>
    <property type="match status" value="1"/>
</dbReference>
<dbReference type="PRINTS" id="PR00837">
    <property type="entry name" value="V5TPXLIKE"/>
</dbReference>
<dbReference type="WBParaSite" id="MBELARI_LOCUS877">
    <property type="protein sequence ID" value="MBELARI_LOCUS877"/>
    <property type="gene ID" value="MBELARI_LOCUS877"/>
</dbReference>
<dbReference type="PRINTS" id="PR00838">
    <property type="entry name" value="V5ALLERGEN"/>
</dbReference>
<dbReference type="GO" id="GO:0005576">
    <property type="term" value="C:extracellular region"/>
    <property type="evidence" value="ECO:0007669"/>
    <property type="project" value="InterPro"/>
</dbReference>
<evidence type="ECO:0000256" key="1">
    <source>
        <dbReference type="SAM" id="SignalP"/>
    </source>
</evidence>
<organism evidence="3 4">
    <name type="scientific">Mesorhabditis belari</name>
    <dbReference type="NCBI Taxonomy" id="2138241"/>
    <lineage>
        <taxon>Eukaryota</taxon>
        <taxon>Metazoa</taxon>
        <taxon>Ecdysozoa</taxon>
        <taxon>Nematoda</taxon>
        <taxon>Chromadorea</taxon>
        <taxon>Rhabditida</taxon>
        <taxon>Rhabditina</taxon>
        <taxon>Rhabditomorpha</taxon>
        <taxon>Rhabditoidea</taxon>
        <taxon>Rhabditidae</taxon>
        <taxon>Mesorhabditinae</taxon>
        <taxon>Mesorhabditis</taxon>
    </lineage>
</organism>
<dbReference type="InterPro" id="IPR018244">
    <property type="entry name" value="Allrgn_V5/Tpx1_CS"/>
</dbReference>
<protein>
    <submittedName>
        <fullName evidence="4">SCP domain-containing protein</fullName>
    </submittedName>
</protein>
<keyword evidence="3" id="KW-1185">Reference proteome</keyword>
<dbReference type="SUPFAM" id="SSF55797">
    <property type="entry name" value="PR-1-like"/>
    <property type="match status" value="1"/>
</dbReference>
<dbReference type="InterPro" id="IPR001283">
    <property type="entry name" value="CRISP-related"/>
</dbReference>
<dbReference type="SMART" id="SM00198">
    <property type="entry name" value="SCP"/>
    <property type="match status" value="1"/>
</dbReference>